<organism evidence="4 5">
    <name type="scientific">Polarella glacialis</name>
    <name type="common">Dinoflagellate</name>
    <dbReference type="NCBI Taxonomy" id="89957"/>
    <lineage>
        <taxon>Eukaryota</taxon>
        <taxon>Sar</taxon>
        <taxon>Alveolata</taxon>
        <taxon>Dinophyceae</taxon>
        <taxon>Suessiales</taxon>
        <taxon>Suessiaceae</taxon>
        <taxon>Polarella</taxon>
    </lineage>
</organism>
<dbReference type="Pfam" id="PF05175">
    <property type="entry name" value="MTS"/>
    <property type="match status" value="1"/>
</dbReference>
<feature type="domain" description="Methyltransferase small" evidence="3">
    <location>
        <begin position="173"/>
        <end position="302"/>
    </location>
</feature>
<dbReference type="Gene3D" id="3.40.50.150">
    <property type="entry name" value="Vaccinia Virus protein VP39"/>
    <property type="match status" value="1"/>
</dbReference>
<dbReference type="PANTHER" id="PTHR47739:SF1">
    <property type="entry name" value="TRNA1(VAL) (ADENINE(37)-N6)-METHYLTRANSFERASE"/>
    <property type="match status" value="1"/>
</dbReference>
<evidence type="ECO:0000256" key="2">
    <source>
        <dbReference type="SAM" id="SignalP"/>
    </source>
</evidence>
<dbReference type="OrthoDB" id="269872at2759"/>
<feature type="signal peptide" evidence="2">
    <location>
        <begin position="1"/>
        <end position="25"/>
    </location>
</feature>
<evidence type="ECO:0000259" key="3">
    <source>
        <dbReference type="Pfam" id="PF05175"/>
    </source>
</evidence>
<dbReference type="GO" id="GO:0008168">
    <property type="term" value="F:methyltransferase activity"/>
    <property type="evidence" value="ECO:0007669"/>
    <property type="project" value="InterPro"/>
</dbReference>
<proteinExistence type="predicted"/>
<dbReference type="InterPro" id="IPR007848">
    <property type="entry name" value="Small_mtfrase_dom"/>
</dbReference>
<feature type="chain" id="PRO_5033053567" description="Methyltransferase small domain-containing protein" evidence="2">
    <location>
        <begin position="26"/>
        <end position="370"/>
    </location>
</feature>
<reference evidence="4" key="1">
    <citation type="submission" date="2021-02" db="EMBL/GenBank/DDBJ databases">
        <authorList>
            <person name="Dougan E. K."/>
            <person name="Rhodes N."/>
            <person name="Thang M."/>
            <person name="Chan C."/>
        </authorList>
    </citation>
    <scope>NUCLEOTIDE SEQUENCE</scope>
</reference>
<evidence type="ECO:0000313" key="5">
    <source>
        <dbReference type="Proteomes" id="UP000654075"/>
    </source>
</evidence>
<feature type="region of interest" description="Disordered" evidence="1">
    <location>
        <begin position="69"/>
        <end position="131"/>
    </location>
</feature>
<dbReference type="InterPro" id="IPR029063">
    <property type="entry name" value="SAM-dependent_MTases_sf"/>
</dbReference>
<feature type="compositionally biased region" description="Low complexity" evidence="1">
    <location>
        <begin position="72"/>
        <end position="112"/>
    </location>
</feature>
<dbReference type="InterPro" id="IPR050210">
    <property type="entry name" value="tRNA_Adenine-N(6)_MTase"/>
</dbReference>
<dbReference type="EMBL" id="CAJNNV010033179">
    <property type="protein sequence ID" value="CAE8642605.1"/>
    <property type="molecule type" value="Genomic_DNA"/>
</dbReference>
<dbReference type="PANTHER" id="PTHR47739">
    <property type="entry name" value="TRNA1(VAL) (ADENINE(37)-N6)-METHYLTRANSFERASE"/>
    <property type="match status" value="1"/>
</dbReference>
<protein>
    <recommendedName>
        <fullName evidence="3">Methyltransferase small domain-containing protein</fullName>
    </recommendedName>
</protein>
<keyword evidence="5" id="KW-1185">Reference proteome</keyword>
<feature type="non-terminal residue" evidence="4">
    <location>
        <position position="370"/>
    </location>
</feature>
<accession>A0A813HVT5</accession>
<feature type="compositionally biased region" description="Basic and acidic residues" evidence="1">
    <location>
        <begin position="113"/>
        <end position="128"/>
    </location>
</feature>
<dbReference type="SUPFAM" id="SSF53335">
    <property type="entry name" value="S-adenosyl-L-methionine-dependent methyltransferases"/>
    <property type="match status" value="1"/>
</dbReference>
<comment type="caution">
    <text evidence="4">The sequence shown here is derived from an EMBL/GenBank/DDBJ whole genome shotgun (WGS) entry which is preliminary data.</text>
</comment>
<dbReference type="CDD" id="cd02440">
    <property type="entry name" value="AdoMet_MTases"/>
    <property type="match status" value="1"/>
</dbReference>
<gene>
    <name evidence="4" type="ORF">PGLA1383_LOCUS57063</name>
</gene>
<evidence type="ECO:0000313" key="4">
    <source>
        <dbReference type="EMBL" id="CAE8642605.1"/>
    </source>
</evidence>
<dbReference type="AlphaFoldDB" id="A0A813HVT5"/>
<sequence>MARRRGLRVSASLLRGLAVSASGYAAVAWGPSGSYCVGRFRPSWVGLLLGPGCRRAGFPQGQVRTALCGATSNDDNNNDDNNNNDNDNNNNDNNNNDNNNDDNSNNSNNSNNNDKKATRRGADSELPERTASGRPVSLDRLCRGWSIYQVADGYRFNHDDILLAREACRALPTARRCLDLGSGTGSVGLLWLAQQPAEATLTSLEAQEESVELCRRSLARLDLGPRARVRHGDLRDPGVLAELDGEFDLVTANPPYLEPGNRLLPLHPQRRYCYYEMRGGAREFAEAAREKLAAGGALCMVHVHDRAADVLAAVSSAGFCLERRVTVFSRGQPKWQVIVCRQETLQIRDADGAWTSDWDSVCREMGVFQK</sequence>
<evidence type="ECO:0000256" key="1">
    <source>
        <dbReference type="SAM" id="MobiDB-lite"/>
    </source>
</evidence>
<dbReference type="Proteomes" id="UP000654075">
    <property type="component" value="Unassembled WGS sequence"/>
</dbReference>
<keyword evidence="2" id="KW-0732">Signal</keyword>
<name>A0A813HVT5_POLGL</name>